<organism evidence="1">
    <name type="scientific">mine drainage metagenome</name>
    <dbReference type="NCBI Taxonomy" id="410659"/>
    <lineage>
        <taxon>unclassified sequences</taxon>
        <taxon>metagenomes</taxon>
        <taxon>ecological metagenomes</taxon>
    </lineage>
</organism>
<dbReference type="EMBL" id="MLJW01003411">
    <property type="protein sequence ID" value="OIQ72113.1"/>
    <property type="molecule type" value="Genomic_DNA"/>
</dbReference>
<name>A0A1J5PKP0_9ZZZZ</name>
<protein>
    <submittedName>
        <fullName evidence="1">Uncharacterized protein</fullName>
    </submittedName>
</protein>
<reference evidence="1" key="1">
    <citation type="submission" date="2016-10" db="EMBL/GenBank/DDBJ databases">
        <title>Sequence of Gallionella enrichment culture.</title>
        <authorList>
            <person name="Poehlein A."/>
            <person name="Muehling M."/>
            <person name="Daniel R."/>
        </authorList>
    </citation>
    <scope>NUCLEOTIDE SEQUENCE</scope>
</reference>
<sequence>MRPIDYRNLTLVCESAIKDPQYAIFIDGKTIADLNDTGLVIRNIHGELFKDLPRQRIEWALAILDFAAR</sequence>
<gene>
    <name evidence="1" type="ORF">GALL_462630</name>
</gene>
<accession>A0A1J5PKP0</accession>
<proteinExistence type="predicted"/>
<evidence type="ECO:0000313" key="1">
    <source>
        <dbReference type="EMBL" id="OIQ72113.1"/>
    </source>
</evidence>
<comment type="caution">
    <text evidence="1">The sequence shown here is derived from an EMBL/GenBank/DDBJ whole genome shotgun (WGS) entry which is preliminary data.</text>
</comment>
<dbReference type="AlphaFoldDB" id="A0A1J5PKP0"/>